<dbReference type="Gene3D" id="3.40.630.30">
    <property type="match status" value="1"/>
</dbReference>
<geneLocation type="plasmid" evidence="7">
    <name>p275a</name>
</geneLocation>
<reference evidence="4 7" key="2">
    <citation type="journal article" date="2017" name="BMC Genomics">
        <title>Comparative and functional genomics of the Lactococcus lactis taxon; insights into evolution and niche adaptation.</title>
        <authorList>
            <person name="Kelleher P."/>
            <person name="Bottacini F."/>
            <person name="Mahony J."/>
            <person name="Kilcawley K.N."/>
            <person name="van Sinderen D."/>
        </authorList>
    </citation>
    <scope>NUCLEOTIDE SEQUENCE [LARGE SCALE GENOMIC DNA]</scope>
    <source>
        <strain evidence="4 7">275</strain>
        <plasmid evidence="4">p275A</plasmid>
        <plasmid evidence="7">p275a</plasmid>
    </source>
</reference>
<evidence type="ECO:0000259" key="3">
    <source>
        <dbReference type="PROSITE" id="PS51186"/>
    </source>
</evidence>
<dbReference type="AlphaFoldDB" id="A0A0B8QY47"/>
<dbReference type="PATRIC" id="fig|1360.96.peg.2024"/>
<dbReference type="InterPro" id="IPR050680">
    <property type="entry name" value="YpeA/RimI_acetyltransf"/>
</dbReference>
<protein>
    <submittedName>
        <fullName evidence="4">Acetyltransferase GNAT family</fullName>
    </submittedName>
    <submittedName>
        <fullName evidence="5">Histone acetyltransferase HPA2 and related acetyltransferases</fullName>
    </submittedName>
</protein>
<reference evidence="5 6" key="1">
    <citation type="submission" date="2015-01" db="EMBL/GenBank/DDBJ databases">
        <title>Lactococcus lactis subsp.lactis JCM 5805 whole genome shotgun sequence.</title>
        <authorList>
            <person name="Fujii T."/>
            <person name="Tomita Y."/>
            <person name="Ikushima S."/>
            <person name="Fujiwara D."/>
        </authorList>
    </citation>
    <scope>NUCLEOTIDE SEQUENCE [LARGE SCALE GENOMIC DNA]</scope>
    <source>
        <strain evidence="5 6">JCM 5805</strain>
    </source>
</reference>
<evidence type="ECO:0000256" key="1">
    <source>
        <dbReference type="ARBA" id="ARBA00022679"/>
    </source>
</evidence>
<sequence>MRNNVEKKKIKKQNVMQKYDLITKEPIFQKFKTNNKQLYKQNIDLRNAVLRKPLKKLITSDEMMVEQNNQFYGITINDTLVATFSSYPKDSDMVRLVSFAVDAQHQQQGLGSRLLSWAIDDFRKQGYYRVSLSARASAHNFYLKQGFKDTREPQINHYLNVVDFEMQYIIPTRN</sequence>
<evidence type="ECO:0000313" key="6">
    <source>
        <dbReference type="Proteomes" id="UP000031847"/>
    </source>
</evidence>
<dbReference type="Proteomes" id="UP000192085">
    <property type="component" value="Plasmid p275A"/>
</dbReference>
<keyword evidence="1 5" id="KW-0808">Transferase</keyword>
<dbReference type="SUPFAM" id="SSF55729">
    <property type="entry name" value="Acyl-CoA N-acyltransferases (Nat)"/>
    <property type="match status" value="1"/>
</dbReference>
<name>A0A0B8QY47_LACLL</name>
<dbReference type="InterPro" id="IPR016181">
    <property type="entry name" value="Acyl_CoA_acyltransferase"/>
</dbReference>
<gene>
    <name evidence="5" type="ORF">JCM5805K_0011</name>
    <name evidence="4" type="ORF">LL275_pA086</name>
</gene>
<dbReference type="RefSeq" id="WP_153951050.1">
    <property type="nucleotide sequence ID" value="NZ_BAABQR010000021.1"/>
</dbReference>
<dbReference type="CDD" id="cd04301">
    <property type="entry name" value="NAT_SF"/>
    <property type="match status" value="1"/>
</dbReference>
<dbReference type="EMBL" id="CP016699">
    <property type="protein sequence ID" value="ARD97433.1"/>
    <property type="molecule type" value="Genomic_DNA"/>
</dbReference>
<dbReference type="EMBL" id="BBSI01000002">
    <property type="protein sequence ID" value="GAM78909.1"/>
    <property type="molecule type" value="Genomic_DNA"/>
</dbReference>
<keyword evidence="4" id="KW-0614">Plasmid</keyword>
<evidence type="ECO:0000256" key="2">
    <source>
        <dbReference type="ARBA" id="ARBA00023315"/>
    </source>
</evidence>
<dbReference type="PANTHER" id="PTHR43420">
    <property type="entry name" value="ACETYLTRANSFERASE"/>
    <property type="match status" value="1"/>
</dbReference>
<proteinExistence type="predicted"/>
<dbReference type="InterPro" id="IPR000182">
    <property type="entry name" value="GNAT_dom"/>
</dbReference>
<evidence type="ECO:0000313" key="7">
    <source>
        <dbReference type="Proteomes" id="UP000192085"/>
    </source>
</evidence>
<dbReference type="GO" id="GO:0016747">
    <property type="term" value="F:acyltransferase activity, transferring groups other than amino-acyl groups"/>
    <property type="evidence" value="ECO:0007669"/>
    <property type="project" value="InterPro"/>
</dbReference>
<feature type="domain" description="N-acetyltransferase" evidence="3">
    <location>
        <begin position="29"/>
        <end position="171"/>
    </location>
</feature>
<dbReference type="Proteomes" id="UP000031847">
    <property type="component" value="Unassembled WGS sequence"/>
</dbReference>
<accession>A0A0B8QY47</accession>
<evidence type="ECO:0000313" key="5">
    <source>
        <dbReference type="EMBL" id="GAM78909.1"/>
    </source>
</evidence>
<keyword evidence="2" id="KW-0012">Acyltransferase</keyword>
<evidence type="ECO:0000313" key="4">
    <source>
        <dbReference type="EMBL" id="ARD97433.1"/>
    </source>
</evidence>
<geneLocation type="plasmid" evidence="4">
    <name>p275A</name>
</geneLocation>
<organism evidence="5 6">
    <name type="scientific">Lactococcus lactis subsp. lactis</name>
    <name type="common">Streptococcus lactis</name>
    <dbReference type="NCBI Taxonomy" id="1360"/>
    <lineage>
        <taxon>Bacteria</taxon>
        <taxon>Bacillati</taxon>
        <taxon>Bacillota</taxon>
        <taxon>Bacilli</taxon>
        <taxon>Lactobacillales</taxon>
        <taxon>Streptococcaceae</taxon>
        <taxon>Lactococcus</taxon>
    </lineage>
</organism>
<dbReference type="Pfam" id="PF00583">
    <property type="entry name" value="Acetyltransf_1"/>
    <property type="match status" value="1"/>
</dbReference>
<dbReference type="PROSITE" id="PS51186">
    <property type="entry name" value="GNAT"/>
    <property type="match status" value="1"/>
</dbReference>